<feature type="domain" description="GGDEF" evidence="1">
    <location>
        <begin position="165"/>
        <end position="303"/>
    </location>
</feature>
<dbReference type="PANTHER" id="PTHR45138">
    <property type="entry name" value="REGULATORY COMPONENTS OF SENSORY TRANSDUCTION SYSTEM"/>
    <property type="match status" value="1"/>
</dbReference>
<gene>
    <name evidence="2" type="ORF">C7383_1173</name>
</gene>
<comment type="caution">
    <text evidence="2">The sequence shown here is derived from an EMBL/GenBank/DDBJ whole genome shotgun (WGS) entry which is preliminary data.</text>
</comment>
<protein>
    <submittedName>
        <fullName evidence="2">Diguanylate cyclase (GGDEF)-like protein</fullName>
    </submittedName>
</protein>
<keyword evidence="3" id="KW-1185">Reference proteome</keyword>
<sequence>MKVQPEEQMMNHTFYSLLDNMHAIIYVTDIETNEILFMSRTMQEEFGIADPQGKVCWEVMVRDMGGPCPFCPVKRLKEQLESGENVSQIVWEEKNSLTGRVYANYDSIITWVDGRKVHLQHSVDVTDYKKLRVQANVDELTGMYNRRAGKEQLARKLRYMEEQDLSGTICMYDLNELKKINDSYGHVHGDRALALIGRVTLANIREEDLAFRLSGDEFVIVFEGLHLQEAREKVEGLLKEISEVTVLENIQYKLSFCYGLVEFSGRDGHSLSELISMADEQMYCQKREYHIRKAQERLKISPAQLEKEIEEFDYDKEHLYDALIQATDNYVYAGNMKTGTFRYPPAMVAEFDLPGEIIPNAAAVWGRLIHPEDKKVFLEANQVVADGRAEGHDVRYRAVNRKGEWVPLRCTGHLVRDEYGRPDLFAGVISHVR</sequence>
<dbReference type="PANTHER" id="PTHR45138:SF9">
    <property type="entry name" value="DIGUANYLATE CYCLASE DGCM-RELATED"/>
    <property type="match status" value="1"/>
</dbReference>
<dbReference type="PROSITE" id="PS50887">
    <property type="entry name" value="GGDEF"/>
    <property type="match status" value="1"/>
</dbReference>
<dbReference type="InterPro" id="IPR050469">
    <property type="entry name" value="Diguanylate_Cyclase"/>
</dbReference>
<proteinExistence type="predicted"/>
<dbReference type="Pfam" id="PF08447">
    <property type="entry name" value="PAS_3"/>
    <property type="match status" value="1"/>
</dbReference>
<dbReference type="GO" id="GO:0052621">
    <property type="term" value="F:diguanylate cyclase activity"/>
    <property type="evidence" value="ECO:0007669"/>
    <property type="project" value="TreeGrafter"/>
</dbReference>
<dbReference type="InterPro" id="IPR029787">
    <property type="entry name" value="Nucleotide_cyclase"/>
</dbReference>
<dbReference type="AlphaFoldDB" id="A0AB73SYS5"/>
<dbReference type="NCBIfam" id="TIGR00254">
    <property type="entry name" value="GGDEF"/>
    <property type="match status" value="1"/>
</dbReference>
<dbReference type="Proteomes" id="UP000245412">
    <property type="component" value="Unassembled WGS sequence"/>
</dbReference>
<dbReference type="InterPro" id="IPR000160">
    <property type="entry name" value="GGDEF_dom"/>
</dbReference>
<evidence type="ECO:0000259" key="1">
    <source>
        <dbReference type="PROSITE" id="PS50887"/>
    </source>
</evidence>
<dbReference type="InterPro" id="IPR013655">
    <property type="entry name" value="PAS_fold_3"/>
</dbReference>
<reference evidence="2 3" key="1">
    <citation type="submission" date="2018-05" db="EMBL/GenBank/DDBJ databases">
        <authorList>
            <person name="Goeker M."/>
            <person name="Huntemann M."/>
            <person name="Clum A."/>
            <person name="Pillay M."/>
            <person name="Palaniappan K."/>
            <person name="Varghese N."/>
            <person name="Mikhailova N."/>
            <person name="Stamatis D."/>
            <person name="Reddy T."/>
            <person name="Daum C."/>
            <person name="Shapiro N."/>
            <person name="Ivanova N."/>
            <person name="Kyrpides N."/>
            <person name="Woyke T."/>
        </authorList>
    </citation>
    <scope>NUCLEOTIDE SEQUENCE [LARGE SCALE GENOMIC DNA]</scope>
    <source>
        <strain evidence="2 3">DSM 26524</strain>
    </source>
</reference>
<dbReference type="SMART" id="SM00267">
    <property type="entry name" value="GGDEF"/>
    <property type="match status" value="1"/>
</dbReference>
<dbReference type="Gene3D" id="3.30.70.270">
    <property type="match status" value="1"/>
</dbReference>
<dbReference type="InterPro" id="IPR035965">
    <property type="entry name" value="PAS-like_dom_sf"/>
</dbReference>
<name>A0AB73SYS5_9FIRM</name>
<dbReference type="CDD" id="cd01949">
    <property type="entry name" value="GGDEF"/>
    <property type="match status" value="1"/>
</dbReference>
<dbReference type="InterPro" id="IPR043128">
    <property type="entry name" value="Rev_trsase/Diguanyl_cyclase"/>
</dbReference>
<organism evidence="2 3">
    <name type="scientific">Murimonas intestini</name>
    <dbReference type="NCBI Taxonomy" id="1337051"/>
    <lineage>
        <taxon>Bacteria</taxon>
        <taxon>Bacillati</taxon>
        <taxon>Bacillota</taxon>
        <taxon>Clostridia</taxon>
        <taxon>Lachnospirales</taxon>
        <taxon>Lachnospiraceae</taxon>
        <taxon>Murimonas</taxon>
    </lineage>
</organism>
<evidence type="ECO:0000313" key="2">
    <source>
        <dbReference type="EMBL" id="PWJ72533.1"/>
    </source>
</evidence>
<dbReference type="Pfam" id="PF00990">
    <property type="entry name" value="GGDEF"/>
    <property type="match status" value="1"/>
</dbReference>
<dbReference type="GO" id="GO:1902201">
    <property type="term" value="P:negative regulation of bacterial-type flagellum-dependent cell motility"/>
    <property type="evidence" value="ECO:0007669"/>
    <property type="project" value="TreeGrafter"/>
</dbReference>
<dbReference type="Gene3D" id="3.30.450.20">
    <property type="entry name" value="PAS domain"/>
    <property type="match status" value="1"/>
</dbReference>
<dbReference type="SUPFAM" id="SSF55785">
    <property type="entry name" value="PYP-like sensor domain (PAS domain)"/>
    <property type="match status" value="1"/>
</dbReference>
<evidence type="ECO:0000313" key="3">
    <source>
        <dbReference type="Proteomes" id="UP000245412"/>
    </source>
</evidence>
<dbReference type="SUPFAM" id="SSF55073">
    <property type="entry name" value="Nucleotide cyclase"/>
    <property type="match status" value="1"/>
</dbReference>
<dbReference type="GO" id="GO:0043709">
    <property type="term" value="P:cell adhesion involved in single-species biofilm formation"/>
    <property type="evidence" value="ECO:0007669"/>
    <property type="project" value="TreeGrafter"/>
</dbReference>
<dbReference type="EMBL" id="QGGY01000017">
    <property type="protein sequence ID" value="PWJ72533.1"/>
    <property type="molecule type" value="Genomic_DNA"/>
</dbReference>
<dbReference type="RefSeq" id="WP_109748287.1">
    <property type="nucleotide sequence ID" value="NZ_JANKBI010000017.1"/>
</dbReference>
<dbReference type="GO" id="GO:0005886">
    <property type="term" value="C:plasma membrane"/>
    <property type="evidence" value="ECO:0007669"/>
    <property type="project" value="TreeGrafter"/>
</dbReference>
<accession>A0AB73SYS5</accession>